<name>A0ACB8EC24_9SAUR</name>
<sequence length="162" mass="18002">MNSLSLKHLFFSQFEGKEVLLARTHTHATQAHTLSQQTQFRLADVQIPLPLTHTSTKQGAVALQTLAAAAPPPRPRPSCGIHCTAMMLWFKSSQLRGGDNHHHSSYDTKTWLPVLSHWPQVCTQMVGTRTHLSAEEAAVQTSSWMDSFISCSTWAVSRELQA</sequence>
<proteinExistence type="predicted"/>
<dbReference type="Proteomes" id="UP000827872">
    <property type="component" value="Linkage Group LG14"/>
</dbReference>
<protein>
    <submittedName>
        <fullName evidence="1">Uncharacterized protein</fullName>
    </submittedName>
</protein>
<evidence type="ECO:0000313" key="2">
    <source>
        <dbReference type="Proteomes" id="UP000827872"/>
    </source>
</evidence>
<comment type="caution">
    <text evidence="1">The sequence shown here is derived from an EMBL/GenBank/DDBJ whole genome shotgun (WGS) entry which is preliminary data.</text>
</comment>
<organism evidence="1 2">
    <name type="scientific">Sphaerodactylus townsendi</name>
    <dbReference type="NCBI Taxonomy" id="933632"/>
    <lineage>
        <taxon>Eukaryota</taxon>
        <taxon>Metazoa</taxon>
        <taxon>Chordata</taxon>
        <taxon>Craniata</taxon>
        <taxon>Vertebrata</taxon>
        <taxon>Euteleostomi</taxon>
        <taxon>Lepidosauria</taxon>
        <taxon>Squamata</taxon>
        <taxon>Bifurcata</taxon>
        <taxon>Gekkota</taxon>
        <taxon>Sphaerodactylidae</taxon>
        <taxon>Sphaerodactylus</taxon>
    </lineage>
</organism>
<evidence type="ECO:0000313" key="1">
    <source>
        <dbReference type="EMBL" id="KAH7989926.1"/>
    </source>
</evidence>
<gene>
    <name evidence="1" type="ORF">K3G42_016263</name>
</gene>
<reference evidence="1" key="1">
    <citation type="submission" date="2021-08" db="EMBL/GenBank/DDBJ databases">
        <title>The first chromosome-level gecko genome reveals the dynamic sex chromosomes of Neotropical dwarf geckos (Sphaerodactylidae: Sphaerodactylus).</title>
        <authorList>
            <person name="Pinto B.J."/>
            <person name="Keating S.E."/>
            <person name="Gamble T."/>
        </authorList>
    </citation>
    <scope>NUCLEOTIDE SEQUENCE</scope>
    <source>
        <strain evidence="1">TG3544</strain>
    </source>
</reference>
<keyword evidence="2" id="KW-1185">Reference proteome</keyword>
<dbReference type="EMBL" id="CM037627">
    <property type="protein sequence ID" value="KAH7989926.1"/>
    <property type="molecule type" value="Genomic_DNA"/>
</dbReference>
<accession>A0ACB8EC24</accession>